<keyword evidence="2" id="KW-0489">Methyltransferase</keyword>
<feature type="domain" description="Methyltransferase FkbM" evidence="1">
    <location>
        <begin position="231"/>
        <end position="384"/>
    </location>
</feature>
<dbReference type="Proteomes" id="UP000255365">
    <property type="component" value="Unassembled WGS sequence"/>
</dbReference>
<sequence length="411" mass="45932">MSKGYSEMMGLEVAGNYQNLITIFQQAVSSYQVSPWFCIPPEACRIYQSEGGLTQVVLLGTTQFSQLFINEAAGRIKIVGVVDDFKAKDGAAFHGIPIISSEAMLRLAREQRIISINGCRYDYSRRYFKNLTLQHVIPMLNFEQALRLLSISPCTDHRIDDWGGYIASHAAELIALSHRLDDDYSRFTLFSVLLSHLTCNPEWILNAAKPYLTLYFRSGLWLPSQGERFADCGASIAESTKAFIDATDGVFKKIWMIEPDEVNQRTIASFITDYSGPPVTGEKGVIELLGVALGSEDGEMPFLHEGGHGGHLLAAPTDQAICRNVAVRRLDGLLDDSPTLIKMDIEGAELETLKGAQEHILHGRPKMAISAYHRASDLLDISKYVEGLRGDYKIGIRHHTEERWDTCLYFY</sequence>
<dbReference type="GO" id="GO:0008168">
    <property type="term" value="F:methyltransferase activity"/>
    <property type="evidence" value="ECO:0007669"/>
    <property type="project" value="UniProtKB-KW"/>
</dbReference>
<dbReference type="AlphaFoldDB" id="A0A370S6M0"/>
<dbReference type="Pfam" id="PF05050">
    <property type="entry name" value="Methyltransf_21"/>
    <property type="match status" value="1"/>
</dbReference>
<dbReference type="InterPro" id="IPR029063">
    <property type="entry name" value="SAM-dependent_MTases_sf"/>
</dbReference>
<dbReference type="Gene3D" id="3.40.50.720">
    <property type="entry name" value="NAD(P)-binding Rossmann-like Domain"/>
    <property type="match status" value="1"/>
</dbReference>
<evidence type="ECO:0000313" key="2">
    <source>
        <dbReference type="EMBL" id="RDL15409.1"/>
    </source>
</evidence>
<reference evidence="2 3" key="1">
    <citation type="submission" date="2018-07" db="EMBL/GenBank/DDBJ databases">
        <title>Genome sequencing of rice bacterial endophytes.</title>
        <authorList>
            <person name="Venturi V."/>
        </authorList>
    </citation>
    <scope>NUCLEOTIDE SEQUENCE [LARGE SCALE GENOMIC DNA]</scope>
    <source>
        <strain evidence="2 3">E2333</strain>
    </source>
</reference>
<comment type="caution">
    <text evidence="2">The sequence shown here is derived from an EMBL/GenBank/DDBJ whole genome shotgun (WGS) entry which is preliminary data.</text>
</comment>
<gene>
    <name evidence="2" type="ORF">DEU51_11642</name>
</gene>
<dbReference type="RefSeq" id="WP_042558238.1">
    <property type="nucleotide sequence ID" value="NZ_QRAV01000016.1"/>
</dbReference>
<protein>
    <submittedName>
        <fullName evidence="2">FkbM family methyltransferase</fullName>
    </submittedName>
</protein>
<keyword evidence="2" id="KW-0808">Transferase</keyword>
<evidence type="ECO:0000313" key="3">
    <source>
        <dbReference type="Proteomes" id="UP000255365"/>
    </source>
</evidence>
<dbReference type="Gene3D" id="3.40.50.150">
    <property type="entry name" value="Vaccinia Virus protein VP39"/>
    <property type="match status" value="1"/>
</dbReference>
<accession>A0A370S6M0</accession>
<evidence type="ECO:0000259" key="1">
    <source>
        <dbReference type="Pfam" id="PF05050"/>
    </source>
</evidence>
<organism evidence="2 3">
    <name type="scientific">Pseudomonas jessenii</name>
    <dbReference type="NCBI Taxonomy" id="77298"/>
    <lineage>
        <taxon>Bacteria</taxon>
        <taxon>Pseudomonadati</taxon>
        <taxon>Pseudomonadota</taxon>
        <taxon>Gammaproteobacteria</taxon>
        <taxon>Pseudomonadales</taxon>
        <taxon>Pseudomonadaceae</taxon>
        <taxon>Pseudomonas</taxon>
    </lineage>
</organism>
<dbReference type="EMBL" id="QRAV01000016">
    <property type="protein sequence ID" value="RDL15409.1"/>
    <property type="molecule type" value="Genomic_DNA"/>
</dbReference>
<dbReference type="Gene3D" id="1.20.1270.160">
    <property type="match status" value="1"/>
</dbReference>
<name>A0A370S6M0_PSEJE</name>
<dbReference type="NCBIfam" id="TIGR01444">
    <property type="entry name" value="fkbM_fam"/>
    <property type="match status" value="1"/>
</dbReference>
<proteinExistence type="predicted"/>
<dbReference type="SUPFAM" id="SSF53335">
    <property type="entry name" value="S-adenosyl-L-methionine-dependent methyltransferases"/>
    <property type="match status" value="1"/>
</dbReference>
<dbReference type="GO" id="GO:0032259">
    <property type="term" value="P:methylation"/>
    <property type="evidence" value="ECO:0007669"/>
    <property type="project" value="UniProtKB-KW"/>
</dbReference>
<dbReference type="InterPro" id="IPR006342">
    <property type="entry name" value="FkbM_mtfrase"/>
</dbReference>